<accession>A0AAV4CN44</accession>
<dbReference type="AlphaFoldDB" id="A0AAV4CN44"/>
<organism evidence="1 2">
    <name type="scientific">Plakobranchus ocellatus</name>
    <dbReference type="NCBI Taxonomy" id="259542"/>
    <lineage>
        <taxon>Eukaryota</taxon>
        <taxon>Metazoa</taxon>
        <taxon>Spiralia</taxon>
        <taxon>Lophotrochozoa</taxon>
        <taxon>Mollusca</taxon>
        <taxon>Gastropoda</taxon>
        <taxon>Heterobranchia</taxon>
        <taxon>Euthyneura</taxon>
        <taxon>Panpulmonata</taxon>
        <taxon>Sacoglossa</taxon>
        <taxon>Placobranchoidea</taxon>
        <taxon>Plakobranchidae</taxon>
        <taxon>Plakobranchus</taxon>
    </lineage>
</organism>
<reference evidence="1 2" key="1">
    <citation type="journal article" date="2021" name="Elife">
        <title>Chloroplast acquisition without the gene transfer in kleptoplastic sea slugs, Plakobranchus ocellatus.</title>
        <authorList>
            <person name="Maeda T."/>
            <person name="Takahashi S."/>
            <person name="Yoshida T."/>
            <person name="Shimamura S."/>
            <person name="Takaki Y."/>
            <person name="Nagai Y."/>
            <person name="Toyoda A."/>
            <person name="Suzuki Y."/>
            <person name="Arimoto A."/>
            <person name="Ishii H."/>
            <person name="Satoh N."/>
            <person name="Nishiyama T."/>
            <person name="Hasebe M."/>
            <person name="Maruyama T."/>
            <person name="Minagawa J."/>
            <person name="Obokata J."/>
            <person name="Shigenobu S."/>
        </authorList>
    </citation>
    <scope>NUCLEOTIDE SEQUENCE [LARGE SCALE GENOMIC DNA]</scope>
</reference>
<comment type="caution">
    <text evidence="1">The sequence shown here is derived from an EMBL/GenBank/DDBJ whole genome shotgun (WGS) entry which is preliminary data.</text>
</comment>
<sequence length="135" mass="14799">MWPLNSEVRKQEQIGHSGSRIGLHWDIILVLEISNPIVEKSTNAQLVDKMPSVKLIQHRKEFLKQTCTEKAKKNIEGLPAAVAPPLAPGAIQNLDASAAVGAQPLVFLWQAAVLAPFVEPFQPKMPCKEANKDMG</sequence>
<dbReference type="Proteomes" id="UP000735302">
    <property type="component" value="Unassembled WGS sequence"/>
</dbReference>
<gene>
    <name evidence="1" type="ORF">PoB_005942800</name>
</gene>
<evidence type="ECO:0000313" key="1">
    <source>
        <dbReference type="EMBL" id="GFO32923.1"/>
    </source>
</evidence>
<dbReference type="EMBL" id="BLXT01006697">
    <property type="protein sequence ID" value="GFO32923.1"/>
    <property type="molecule type" value="Genomic_DNA"/>
</dbReference>
<keyword evidence="2" id="KW-1185">Reference proteome</keyword>
<evidence type="ECO:0000313" key="2">
    <source>
        <dbReference type="Proteomes" id="UP000735302"/>
    </source>
</evidence>
<proteinExistence type="predicted"/>
<name>A0AAV4CN44_9GAST</name>
<protein>
    <submittedName>
        <fullName evidence="1">Uncharacterized protein</fullName>
    </submittedName>
</protein>